<comment type="subcellular location">
    <subcellularLocation>
        <location evidence="8">Periplasm</location>
    </subcellularLocation>
</comment>
<dbReference type="GO" id="GO:0005507">
    <property type="term" value="F:copper ion binding"/>
    <property type="evidence" value="ECO:0007669"/>
    <property type="project" value="UniProtKB-UniRule"/>
</dbReference>
<dbReference type="SUPFAM" id="SSF49503">
    <property type="entry name" value="Cupredoxins"/>
    <property type="match status" value="1"/>
</dbReference>
<keyword evidence="8" id="KW-0574">Periplasm</keyword>
<keyword evidence="8" id="KW-0732">Signal</keyword>
<dbReference type="NCBIfam" id="TIGR02695">
    <property type="entry name" value="azurin"/>
    <property type="match status" value="1"/>
</dbReference>
<dbReference type="EMBL" id="FNZE01000002">
    <property type="protein sequence ID" value="SEI74856.1"/>
    <property type="molecule type" value="Genomic_DNA"/>
</dbReference>
<dbReference type="AlphaFoldDB" id="A0A1H6T6H4"/>
<dbReference type="InterPro" id="IPR050845">
    <property type="entry name" value="Cu-binding_ET"/>
</dbReference>
<dbReference type="PANTHER" id="PTHR38439:SF2">
    <property type="entry name" value="OUTER MEMBRANE PROTEIN H.8"/>
    <property type="match status" value="1"/>
</dbReference>
<sequence length="149" mass="16227">MTRKTLAAGLLVLFTPSLWAATCSVDIEASDRITFNTEVIKVSRSCAEFTVKLHHVGRLEHTRMGHNWVLVRAREQQAVANAGLFGGLGHSFVRPGDARVIASTRLLGGGESDSVTFPVSLLEDGEQYQFFCSFPGHAPLMRGSLLLVD</sequence>
<organism evidence="10 11">
    <name type="scientific">Pseudomonas linyingensis</name>
    <dbReference type="NCBI Taxonomy" id="915471"/>
    <lineage>
        <taxon>Bacteria</taxon>
        <taxon>Pseudomonadati</taxon>
        <taxon>Pseudomonadota</taxon>
        <taxon>Gammaproteobacteria</taxon>
        <taxon>Pseudomonadales</taxon>
        <taxon>Pseudomonadaceae</taxon>
        <taxon>Pseudomonas</taxon>
    </lineage>
</organism>
<dbReference type="STRING" id="915471.SAMN05216201_10280"/>
<dbReference type="PANTHER" id="PTHR38439">
    <property type="entry name" value="AURACYANIN-B"/>
    <property type="match status" value="1"/>
</dbReference>
<name>A0A1H6T6H4_9PSED</name>
<dbReference type="InterPro" id="IPR028871">
    <property type="entry name" value="BlueCu_1_BS"/>
</dbReference>
<dbReference type="OrthoDB" id="9814063at2"/>
<evidence type="ECO:0000256" key="2">
    <source>
        <dbReference type="ARBA" id="ARBA00014744"/>
    </source>
</evidence>
<keyword evidence="7" id="KW-1015">Disulfide bond</keyword>
<keyword evidence="5 8" id="KW-0249">Electron transport</keyword>
<keyword evidence="11" id="KW-1185">Reference proteome</keyword>
<keyword evidence="4 8" id="KW-0479">Metal-binding</keyword>
<accession>A0A1H6T6H4</accession>
<evidence type="ECO:0000313" key="11">
    <source>
        <dbReference type="Proteomes" id="UP000242930"/>
    </source>
</evidence>
<evidence type="ECO:0000256" key="8">
    <source>
        <dbReference type="RuleBase" id="RU363017"/>
    </source>
</evidence>
<feature type="signal peptide" evidence="8">
    <location>
        <begin position="1"/>
        <end position="20"/>
    </location>
</feature>
<feature type="domain" description="Blue (type 1) copper" evidence="9">
    <location>
        <begin position="22"/>
        <end position="146"/>
    </location>
</feature>
<dbReference type="InterPro" id="IPR000923">
    <property type="entry name" value="BlueCu_1"/>
</dbReference>
<comment type="function">
    <text evidence="1 8">Transfers electrons from cytochrome c551 to cytochrome oxidase.</text>
</comment>
<gene>
    <name evidence="10" type="ORF">SAMN05216201_10280</name>
</gene>
<dbReference type="InterPro" id="IPR008972">
    <property type="entry name" value="Cupredoxin"/>
</dbReference>
<evidence type="ECO:0000256" key="7">
    <source>
        <dbReference type="ARBA" id="ARBA00023157"/>
    </source>
</evidence>
<evidence type="ECO:0000256" key="4">
    <source>
        <dbReference type="ARBA" id="ARBA00022723"/>
    </source>
</evidence>
<reference evidence="11" key="1">
    <citation type="submission" date="2016-10" db="EMBL/GenBank/DDBJ databases">
        <authorList>
            <person name="Varghese N."/>
            <person name="Submissions S."/>
        </authorList>
    </citation>
    <scope>NUCLEOTIDE SEQUENCE [LARGE SCALE GENOMIC DNA]</scope>
    <source>
        <strain evidence="11">LMG 25967</strain>
    </source>
</reference>
<keyword evidence="3 8" id="KW-0813">Transport</keyword>
<dbReference type="InterPro" id="IPR014068">
    <property type="entry name" value="Azurin"/>
</dbReference>
<dbReference type="Pfam" id="PF00127">
    <property type="entry name" value="Copper-bind"/>
    <property type="match status" value="1"/>
</dbReference>
<proteinExistence type="predicted"/>
<evidence type="ECO:0000256" key="5">
    <source>
        <dbReference type="ARBA" id="ARBA00022982"/>
    </source>
</evidence>
<dbReference type="GO" id="GO:0042597">
    <property type="term" value="C:periplasmic space"/>
    <property type="evidence" value="ECO:0007669"/>
    <property type="project" value="UniProtKB-SubCell"/>
</dbReference>
<evidence type="ECO:0000256" key="1">
    <source>
        <dbReference type="ARBA" id="ARBA00002770"/>
    </source>
</evidence>
<evidence type="ECO:0000259" key="9">
    <source>
        <dbReference type="Pfam" id="PF00127"/>
    </source>
</evidence>
<dbReference type="Proteomes" id="UP000242930">
    <property type="component" value="Unassembled WGS sequence"/>
</dbReference>
<dbReference type="PROSITE" id="PS00196">
    <property type="entry name" value="COPPER_BLUE"/>
    <property type="match status" value="1"/>
</dbReference>
<dbReference type="GO" id="GO:0009055">
    <property type="term" value="F:electron transfer activity"/>
    <property type="evidence" value="ECO:0007669"/>
    <property type="project" value="InterPro"/>
</dbReference>
<dbReference type="Gene3D" id="2.60.40.420">
    <property type="entry name" value="Cupredoxins - blue copper proteins"/>
    <property type="match status" value="1"/>
</dbReference>
<keyword evidence="6 8" id="KW-0186">Copper</keyword>
<evidence type="ECO:0000313" key="10">
    <source>
        <dbReference type="EMBL" id="SEI74856.1"/>
    </source>
</evidence>
<evidence type="ECO:0000256" key="3">
    <source>
        <dbReference type="ARBA" id="ARBA00022448"/>
    </source>
</evidence>
<evidence type="ECO:0000256" key="6">
    <source>
        <dbReference type="ARBA" id="ARBA00023008"/>
    </source>
</evidence>
<feature type="chain" id="PRO_5017100618" description="Azurin" evidence="8">
    <location>
        <begin position="21"/>
        <end position="149"/>
    </location>
</feature>
<dbReference type="RefSeq" id="WP_090307332.1">
    <property type="nucleotide sequence ID" value="NZ_FNZE01000002.1"/>
</dbReference>
<dbReference type="CDD" id="cd13922">
    <property type="entry name" value="Azurin"/>
    <property type="match status" value="1"/>
</dbReference>
<protein>
    <recommendedName>
        <fullName evidence="2 8">Azurin</fullName>
    </recommendedName>
</protein>